<comment type="caution">
    <text evidence="1">The sequence shown here is derived from an EMBL/GenBank/DDBJ whole genome shotgun (WGS) entry which is preliminary data.</text>
</comment>
<accession>A0ABP1G2J8</accession>
<name>A0ABP1G2J8_9CHLO</name>
<sequence>MLTHSDLPDFKDAYDYPHIDLTRPPDQDAQHLTHPLHHRYSGSRDYGPEVDAAKYAPAYLVNADGENDRIFSSEDLKQWPAGGKAETVFLGSNRGRLVKLFSNPYHSKHLYNMGLRPDTIFACGFKYLFEPNKAVKTMFQHYMDELQASPTALRLGINVRAGDAVFLGQKVGEESAKNYISCAIEVEDARKAANQSVVWYVISESLELRKAIKRSHETGRIIVTDTSTVIQHTNCHQFGSVDCAGSVAHNLRMAAGQLWVFSATDVQVVTHESGFGRVGAFLSPNFHHIYSIGGEPRSCGLWDYDRVEKLASQWAGIR</sequence>
<reference evidence="1 2" key="1">
    <citation type="submission" date="2024-06" db="EMBL/GenBank/DDBJ databases">
        <authorList>
            <person name="Kraege A."/>
            <person name="Thomma B."/>
        </authorList>
    </citation>
    <scope>NUCLEOTIDE SEQUENCE [LARGE SCALE GENOMIC DNA]</scope>
</reference>
<protein>
    <submittedName>
        <fullName evidence="1">G6713 protein</fullName>
    </submittedName>
</protein>
<evidence type="ECO:0000313" key="1">
    <source>
        <dbReference type="EMBL" id="CAL5224087.1"/>
    </source>
</evidence>
<dbReference type="Gene3D" id="3.40.50.11350">
    <property type="match status" value="1"/>
</dbReference>
<keyword evidence="2" id="KW-1185">Reference proteome</keyword>
<dbReference type="EMBL" id="CAXHTA020000010">
    <property type="protein sequence ID" value="CAL5224087.1"/>
    <property type="molecule type" value="Genomic_DNA"/>
</dbReference>
<dbReference type="Proteomes" id="UP001497392">
    <property type="component" value="Unassembled WGS sequence"/>
</dbReference>
<organism evidence="1 2">
    <name type="scientific">Coccomyxa viridis</name>
    <dbReference type="NCBI Taxonomy" id="1274662"/>
    <lineage>
        <taxon>Eukaryota</taxon>
        <taxon>Viridiplantae</taxon>
        <taxon>Chlorophyta</taxon>
        <taxon>core chlorophytes</taxon>
        <taxon>Trebouxiophyceae</taxon>
        <taxon>Trebouxiophyceae incertae sedis</taxon>
        <taxon>Coccomyxaceae</taxon>
        <taxon>Coccomyxa</taxon>
    </lineage>
</organism>
<evidence type="ECO:0000313" key="2">
    <source>
        <dbReference type="Proteomes" id="UP001497392"/>
    </source>
</evidence>
<proteinExistence type="predicted"/>
<gene>
    <name evidence="1" type="primary">g6713</name>
    <name evidence="1" type="ORF">VP750_LOCUS5746</name>
</gene>